<dbReference type="EMBL" id="ML976622">
    <property type="protein sequence ID" value="KAF1839872.1"/>
    <property type="molecule type" value="Genomic_DNA"/>
</dbReference>
<gene>
    <name evidence="2" type="ORF">K460DRAFT_297696</name>
</gene>
<feature type="transmembrane region" description="Helical" evidence="1">
    <location>
        <begin position="23"/>
        <end position="47"/>
    </location>
</feature>
<evidence type="ECO:0000313" key="3">
    <source>
        <dbReference type="Proteomes" id="UP000800039"/>
    </source>
</evidence>
<sequence>FYNIKLELSLIKFFFPANLAKPVLLAIVLLNIFSYFKKVIIISTIYLRLVESLYFNI</sequence>
<accession>A0A9P4L339</accession>
<evidence type="ECO:0000256" key="1">
    <source>
        <dbReference type="SAM" id="Phobius"/>
    </source>
</evidence>
<reference evidence="2" key="1">
    <citation type="submission" date="2020-01" db="EMBL/GenBank/DDBJ databases">
        <authorList>
            <consortium name="DOE Joint Genome Institute"/>
            <person name="Haridas S."/>
            <person name="Albert R."/>
            <person name="Binder M."/>
            <person name="Bloem J."/>
            <person name="Labutti K."/>
            <person name="Salamov A."/>
            <person name="Andreopoulos B."/>
            <person name="Baker S.E."/>
            <person name="Barry K."/>
            <person name="Bills G."/>
            <person name="Bluhm B.H."/>
            <person name="Cannon C."/>
            <person name="Castanera R."/>
            <person name="Culley D.E."/>
            <person name="Daum C."/>
            <person name="Ezra D."/>
            <person name="Gonzalez J.B."/>
            <person name="Henrissat B."/>
            <person name="Kuo A."/>
            <person name="Liang C."/>
            <person name="Lipzen A."/>
            <person name="Lutzoni F."/>
            <person name="Magnuson J."/>
            <person name="Mondo S."/>
            <person name="Nolan M."/>
            <person name="Ohm R."/>
            <person name="Pangilinan J."/>
            <person name="Park H.-J."/>
            <person name="Ramirez L."/>
            <person name="Alfaro M."/>
            <person name="Sun H."/>
            <person name="Tritt A."/>
            <person name="Yoshinaga Y."/>
            <person name="Zwiers L.-H."/>
            <person name="Turgeon B.G."/>
            <person name="Goodwin S.B."/>
            <person name="Spatafora J.W."/>
            <person name="Crous P.W."/>
            <person name="Grigoriev I.V."/>
        </authorList>
    </citation>
    <scope>NUCLEOTIDE SEQUENCE</scope>
    <source>
        <strain evidence="2">CBS 394.84</strain>
    </source>
</reference>
<keyword evidence="1" id="KW-0812">Transmembrane</keyword>
<protein>
    <submittedName>
        <fullName evidence="2">Uncharacterized protein</fullName>
    </submittedName>
</protein>
<organism evidence="2 3">
    <name type="scientific">Cucurbitaria berberidis CBS 394.84</name>
    <dbReference type="NCBI Taxonomy" id="1168544"/>
    <lineage>
        <taxon>Eukaryota</taxon>
        <taxon>Fungi</taxon>
        <taxon>Dikarya</taxon>
        <taxon>Ascomycota</taxon>
        <taxon>Pezizomycotina</taxon>
        <taxon>Dothideomycetes</taxon>
        <taxon>Pleosporomycetidae</taxon>
        <taxon>Pleosporales</taxon>
        <taxon>Pleosporineae</taxon>
        <taxon>Cucurbitariaceae</taxon>
        <taxon>Cucurbitaria</taxon>
    </lineage>
</organism>
<comment type="caution">
    <text evidence="2">The sequence shown here is derived from an EMBL/GenBank/DDBJ whole genome shotgun (WGS) entry which is preliminary data.</text>
</comment>
<name>A0A9P4L339_9PLEO</name>
<keyword evidence="1" id="KW-1133">Transmembrane helix</keyword>
<evidence type="ECO:0000313" key="2">
    <source>
        <dbReference type="EMBL" id="KAF1839872.1"/>
    </source>
</evidence>
<dbReference type="AlphaFoldDB" id="A0A9P4L339"/>
<keyword evidence="1" id="KW-0472">Membrane</keyword>
<dbReference type="Proteomes" id="UP000800039">
    <property type="component" value="Unassembled WGS sequence"/>
</dbReference>
<proteinExistence type="predicted"/>
<feature type="non-terminal residue" evidence="2">
    <location>
        <position position="1"/>
    </location>
</feature>
<keyword evidence="3" id="KW-1185">Reference proteome</keyword>